<protein>
    <recommendedName>
        <fullName evidence="1">DNA polymerase Y-family little finger domain-containing protein</fullName>
    </recommendedName>
</protein>
<dbReference type="GO" id="GO:0003684">
    <property type="term" value="F:damaged DNA binding"/>
    <property type="evidence" value="ECO:0007669"/>
    <property type="project" value="InterPro"/>
</dbReference>
<reference evidence="3 4" key="1">
    <citation type="submission" date="2019-06" db="EMBL/GenBank/DDBJ databases">
        <authorList>
            <person name="Rodrigo-Torres L."/>
            <person name="Arahal R. D."/>
            <person name="Lucena T."/>
        </authorList>
    </citation>
    <scope>NUCLEOTIDE SEQUENCE [LARGE SCALE GENOMIC DNA]</scope>
    <source>
        <strain evidence="3 4">SW08-7</strain>
    </source>
</reference>
<dbReference type="RefSeq" id="WP_144767150.1">
    <property type="nucleotide sequence ID" value="NZ_BPQI01000113.1"/>
</dbReference>
<dbReference type="Proteomes" id="UP001055303">
    <property type="component" value="Unassembled WGS sequence"/>
</dbReference>
<feature type="domain" description="DNA polymerase Y-family little finger" evidence="1">
    <location>
        <begin position="5"/>
        <end position="85"/>
    </location>
</feature>
<evidence type="ECO:0000259" key="1">
    <source>
        <dbReference type="Pfam" id="PF11799"/>
    </source>
</evidence>
<reference evidence="2" key="2">
    <citation type="journal article" date="2021" name="Front. Microbiol.">
        <title>Comprehensive Comparative Genomics and Phenotyping of Methylobacterium Species.</title>
        <authorList>
            <person name="Alessa O."/>
            <person name="Ogura Y."/>
            <person name="Fujitani Y."/>
            <person name="Takami H."/>
            <person name="Hayashi T."/>
            <person name="Sahin N."/>
            <person name="Tani A."/>
        </authorList>
    </citation>
    <scope>NUCLEOTIDE SEQUENCE</scope>
    <source>
        <strain evidence="2">DSM 22415</strain>
    </source>
</reference>
<evidence type="ECO:0000313" key="5">
    <source>
        <dbReference type="Proteomes" id="UP001055303"/>
    </source>
</evidence>
<reference evidence="2" key="3">
    <citation type="submission" date="2021-08" db="EMBL/GenBank/DDBJ databases">
        <authorList>
            <person name="Tani A."/>
            <person name="Ola A."/>
            <person name="Ogura Y."/>
            <person name="Katsura K."/>
            <person name="Hayashi T."/>
        </authorList>
    </citation>
    <scope>NUCLEOTIDE SEQUENCE</scope>
    <source>
        <strain evidence="2">DSM 22415</strain>
    </source>
</reference>
<name>A0A564G404_9HYPH</name>
<keyword evidence="5" id="KW-1185">Reference proteome</keyword>
<dbReference type="AlphaFoldDB" id="A0A564G404"/>
<organism evidence="3 4">
    <name type="scientific">Methylobacterium dankookense</name>
    <dbReference type="NCBI Taxonomy" id="560405"/>
    <lineage>
        <taxon>Bacteria</taxon>
        <taxon>Pseudomonadati</taxon>
        <taxon>Pseudomonadota</taxon>
        <taxon>Alphaproteobacteria</taxon>
        <taxon>Hyphomicrobiales</taxon>
        <taxon>Methylobacteriaceae</taxon>
        <taxon>Methylobacterium</taxon>
    </lineage>
</organism>
<evidence type="ECO:0000313" key="4">
    <source>
        <dbReference type="Proteomes" id="UP000401717"/>
    </source>
</evidence>
<dbReference type="InterPro" id="IPR017961">
    <property type="entry name" value="DNA_pol_Y-fam_little_finger"/>
</dbReference>
<proteinExistence type="predicted"/>
<dbReference type="Proteomes" id="UP000401717">
    <property type="component" value="Unassembled WGS sequence"/>
</dbReference>
<dbReference type="OrthoDB" id="9808813at2"/>
<dbReference type="EMBL" id="CABFVH010000040">
    <property type="protein sequence ID" value="VUF14784.1"/>
    <property type="molecule type" value="Genomic_DNA"/>
</dbReference>
<dbReference type="GO" id="GO:0006281">
    <property type="term" value="P:DNA repair"/>
    <property type="evidence" value="ECO:0007669"/>
    <property type="project" value="InterPro"/>
</dbReference>
<evidence type="ECO:0000313" key="2">
    <source>
        <dbReference type="EMBL" id="GJD57664.1"/>
    </source>
</evidence>
<sequence>MPTQRKSCAITRSFSHRVTDRVELEQAVATYAARLCEELRRGGLATNHVGVFSHISEHDWGEPMRSVSTTVGLPEATSDSLALREGGRAEGHAEFGVRRKMLPANPSKGVKLYKIESRERFLLDREVIALAEALAVMEEEAGISHTMATGIRPAAPHWRPQAGDRDAAMGVGGSRPCLPSCRTRRPARRRCRWQGLRWRSWRIYRGDRPASYGPRGQVDQSVACCRSGVRCGSGRPCWREHVP</sequence>
<dbReference type="EMBL" id="BPQI01000113">
    <property type="protein sequence ID" value="GJD57664.1"/>
    <property type="molecule type" value="Genomic_DNA"/>
</dbReference>
<accession>A0A564G404</accession>
<gene>
    <name evidence="2" type="ORF">IFDJLNFL_3571</name>
    <name evidence="3" type="ORF">MTDSW087_04509</name>
</gene>
<evidence type="ECO:0000313" key="3">
    <source>
        <dbReference type="EMBL" id="VUF14784.1"/>
    </source>
</evidence>
<dbReference type="Pfam" id="PF11799">
    <property type="entry name" value="IMS_C"/>
    <property type="match status" value="1"/>
</dbReference>